<protein>
    <submittedName>
        <fullName evidence="1">Uncharacterized protein</fullName>
    </submittedName>
</protein>
<dbReference type="EMBL" id="AJJH01000110">
    <property type="protein sequence ID" value="EID78193.1"/>
    <property type="molecule type" value="Genomic_DNA"/>
</dbReference>
<dbReference type="AlphaFoldDB" id="I0WP77"/>
<comment type="caution">
    <text evidence="1">The sequence shown here is derived from an EMBL/GenBank/DDBJ whole genome shotgun (WGS) entry which is preliminary data.</text>
</comment>
<sequence length="42" mass="4432">MIVALALRSVACRAGPAALEEHWPGTPARLAAVRRLIGIRPA</sequence>
<accession>I0WP77</accession>
<dbReference type="PATRIC" id="fig|1165867.3.peg.4058"/>
<name>I0WP77_RHOOP</name>
<proteinExistence type="predicted"/>
<dbReference type="Proteomes" id="UP000006447">
    <property type="component" value="Unassembled WGS sequence"/>
</dbReference>
<reference evidence="1 2" key="1">
    <citation type="journal article" date="2012" name="J. Bacteriol.">
        <title>Draft genome sequence of the nitrophenol-degrading actinomycete Rhodococcus imtechensis RKJ300.</title>
        <authorList>
            <person name="Vikram S."/>
            <person name="Kumar S."/>
            <person name="Subramanian S."/>
            <person name="Raghava G.P."/>
        </authorList>
    </citation>
    <scope>NUCLEOTIDE SEQUENCE [LARGE SCALE GENOMIC DNA]</scope>
    <source>
        <strain evidence="1 2">RKJ300</strain>
    </source>
</reference>
<organism evidence="1 2">
    <name type="scientific">Rhodococcus opacus RKJ300 = JCM 13270</name>
    <dbReference type="NCBI Taxonomy" id="1165867"/>
    <lineage>
        <taxon>Bacteria</taxon>
        <taxon>Bacillati</taxon>
        <taxon>Actinomycetota</taxon>
        <taxon>Actinomycetes</taxon>
        <taxon>Mycobacteriales</taxon>
        <taxon>Nocardiaceae</taxon>
        <taxon>Rhodococcus</taxon>
    </lineage>
</organism>
<evidence type="ECO:0000313" key="2">
    <source>
        <dbReference type="Proteomes" id="UP000006447"/>
    </source>
</evidence>
<gene>
    <name evidence="1" type="ORF">W59_19898</name>
</gene>
<evidence type="ECO:0000313" key="1">
    <source>
        <dbReference type="EMBL" id="EID78193.1"/>
    </source>
</evidence>